<dbReference type="Proteomes" id="UP000321083">
    <property type="component" value="Unassembled WGS sequence"/>
</dbReference>
<reference evidence="1 2" key="1">
    <citation type="submission" date="2019-08" db="EMBL/GenBank/DDBJ databases">
        <title>100 year-old enigma solved: identification of Planctomyces bekefii, the type genus and species of the phylum Planctomycetes.</title>
        <authorList>
            <person name="Svetlana D.N."/>
            <person name="Overmann J."/>
        </authorList>
    </citation>
    <scope>NUCLEOTIDE SEQUENCE [LARGE SCALE GENOMIC DNA]</scope>
    <source>
        <strain evidence="1">Phe10_nw2017</strain>
    </source>
</reference>
<dbReference type="EMBL" id="SRHE01000256">
    <property type="protein sequence ID" value="TWW09506.1"/>
    <property type="molecule type" value="Genomic_DNA"/>
</dbReference>
<protein>
    <submittedName>
        <fullName evidence="1">Uncharacterized protein</fullName>
    </submittedName>
</protein>
<feature type="non-terminal residue" evidence="1">
    <location>
        <position position="1"/>
    </location>
</feature>
<keyword evidence="2" id="KW-1185">Reference proteome</keyword>
<comment type="caution">
    <text evidence="1">The sequence shown here is derived from an EMBL/GenBank/DDBJ whole genome shotgun (WGS) entry which is preliminary data.</text>
</comment>
<organism evidence="1 2">
    <name type="scientific">Planctomyces bekefii</name>
    <dbReference type="NCBI Taxonomy" id="1653850"/>
    <lineage>
        <taxon>Bacteria</taxon>
        <taxon>Pseudomonadati</taxon>
        <taxon>Planctomycetota</taxon>
        <taxon>Planctomycetia</taxon>
        <taxon>Planctomycetales</taxon>
        <taxon>Planctomycetaceae</taxon>
        <taxon>Planctomyces</taxon>
    </lineage>
</organism>
<dbReference type="AlphaFoldDB" id="A0A5C6M471"/>
<sequence>AARVRGQLANIDGFSADFLNIVERYLVTDKPKAHAGGGATQAPMGDRL</sequence>
<proteinExistence type="predicted"/>
<accession>A0A5C6M471</accession>
<evidence type="ECO:0000313" key="2">
    <source>
        <dbReference type="Proteomes" id="UP000321083"/>
    </source>
</evidence>
<name>A0A5C6M471_9PLAN</name>
<reference evidence="1 2" key="2">
    <citation type="submission" date="2019-08" db="EMBL/GenBank/DDBJ databases">
        <authorList>
            <person name="Henke P."/>
        </authorList>
    </citation>
    <scope>NUCLEOTIDE SEQUENCE [LARGE SCALE GENOMIC DNA]</scope>
    <source>
        <strain evidence="1">Phe10_nw2017</strain>
    </source>
</reference>
<evidence type="ECO:0000313" key="1">
    <source>
        <dbReference type="EMBL" id="TWW09506.1"/>
    </source>
</evidence>
<gene>
    <name evidence="1" type="ORF">E3A20_13690</name>
</gene>